<dbReference type="InterPro" id="IPR002347">
    <property type="entry name" value="SDR_fam"/>
</dbReference>
<evidence type="ECO:0000256" key="2">
    <source>
        <dbReference type="ARBA" id="ARBA00023002"/>
    </source>
</evidence>
<reference evidence="4" key="1">
    <citation type="journal article" date="2019" name="G3 (Bethesda)">
        <title>Genome Assemblies of Two Rare Opportunistic Yeast Pathogens: Diutina rugosa (syn. Candida rugosa) and Trichomonascus ciferrii (syn. Candida ciferrii).</title>
        <authorList>
            <person name="Mixao V."/>
            <person name="Saus E."/>
            <person name="Hansen A.P."/>
            <person name="Lass-Florl C."/>
            <person name="Gabaldon T."/>
        </authorList>
    </citation>
    <scope>NUCLEOTIDE SEQUENCE</scope>
    <source>
        <strain evidence="4">CBS 4856</strain>
    </source>
</reference>
<comment type="caution">
    <text evidence="4">The sequence shown here is derived from an EMBL/GenBank/DDBJ whole genome shotgun (WGS) entry which is preliminary data.</text>
</comment>
<dbReference type="OrthoDB" id="191139at2759"/>
<dbReference type="Gene3D" id="3.40.50.720">
    <property type="entry name" value="NAD(P)-binding Rossmann-like Domain"/>
    <property type="match status" value="1"/>
</dbReference>
<evidence type="ECO:0000256" key="1">
    <source>
        <dbReference type="ARBA" id="ARBA00006484"/>
    </source>
</evidence>
<dbReference type="PANTHER" id="PTHR24320">
    <property type="entry name" value="RETINOL DEHYDROGENASE"/>
    <property type="match status" value="1"/>
</dbReference>
<gene>
    <name evidence="4" type="ORF">TRICI_005800</name>
</gene>
<evidence type="ECO:0000256" key="3">
    <source>
        <dbReference type="RuleBase" id="RU000363"/>
    </source>
</evidence>
<dbReference type="InterPro" id="IPR036291">
    <property type="entry name" value="NAD(P)-bd_dom_sf"/>
</dbReference>
<accession>A0A642UR72</accession>
<dbReference type="VEuPathDB" id="FungiDB:TRICI_005800"/>
<dbReference type="SUPFAM" id="SSF51735">
    <property type="entry name" value="NAD(P)-binding Rossmann-fold domains"/>
    <property type="match status" value="1"/>
</dbReference>
<dbReference type="Pfam" id="PF00106">
    <property type="entry name" value="adh_short"/>
    <property type="match status" value="1"/>
</dbReference>
<keyword evidence="2" id="KW-0560">Oxidoreductase</keyword>
<proteinExistence type="inferred from homology"/>
<keyword evidence="5" id="KW-1185">Reference proteome</keyword>
<comment type="similarity">
    <text evidence="1 3">Belongs to the short-chain dehydrogenases/reductases (SDR) family.</text>
</comment>
<dbReference type="EMBL" id="SWFS01000456">
    <property type="protein sequence ID" value="KAA8902876.1"/>
    <property type="molecule type" value="Genomic_DNA"/>
</dbReference>
<dbReference type="GO" id="GO:0016491">
    <property type="term" value="F:oxidoreductase activity"/>
    <property type="evidence" value="ECO:0007669"/>
    <property type="project" value="UniProtKB-KW"/>
</dbReference>
<dbReference type="PANTHER" id="PTHR24320:SF283">
    <property type="entry name" value="RETINOL DEHYDROGENASE 11"/>
    <property type="match status" value="1"/>
</dbReference>
<organism evidence="4 5">
    <name type="scientific">Trichomonascus ciferrii</name>
    <dbReference type="NCBI Taxonomy" id="44093"/>
    <lineage>
        <taxon>Eukaryota</taxon>
        <taxon>Fungi</taxon>
        <taxon>Dikarya</taxon>
        <taxon>Ascomycota</taxon>
        <taxon>Saccharomycotina</taxon>
        <taxon>Dipodascomycetes</taxon>
        <taxon>Dipodascales</taxon>
        <taxon>Trichomonascaceae</taxon>
        <taxon>Trichomonascus</taxon>
        <taxon>Trichomonascus ciferrii complex</taxon>
    </lineage>
</organism>
<evidence type="ECO:0000313" key="4">
    <source>
        <dbReference type="EMBL" id="KAA8902876.1"/>
    </source>
</evidence>
<protein>
    <recommendedName>
        <fullName evidence="6">Ketoreductase (KR) domain-containing protein</fullName>
    </recommendedName>
</protein>
<dbReference type="PRINTS" id="PR00080">
    <property type="entry name" value="SDRFAMILY"/>
</dbReference>
<name>A0A642UR72_9ASCO</name>
<dbReference type="AlphaFoldDB" id="A0A642UR72"/>
<evidence type="ECO:0000313" key="5">
    <source>
        <dbReference type="Proteomes" id="UP000761534"/>
    </source>
</evidence>
<dbReference type="PRINTS" id="PR00081">
    <property type="entry name" value="GDHRDH"/>
</dbReference>
<dbReference type="Proteomes" id="UP000761534">
    <property type="component" value="Unassembled WGS sequence"/>
</dbReference>
<evidence type="ECO:0008006" key="6">
    <source>
        <dbReference type="Google" id="ProtNLM"/>
    </source>
</evidence>
<sequence>MSKFGKSTTADEVADKYQDNIKGKVVVVTGGTWGGIGAETVKSISKHGAELVIFTVRKQEQLDETVGNIKKEVPNAPIKGVLMDLASFESVRKAASEINKLVNRIDVLINNAGVMACPYDTTKEGFEKQFGTNHLGHFLFTKLVMDTIFKSPTPRIVNLSSVANFFAPVLFDDINFQNGKETYTPFVSYGQSKTSNILFTRELHDRYNKSNNLTAFTLHPGAIRTNLQRYTTDDSIYATAKNYWGDNLFPEEAIKNIYWKSIPEGAATTMVAAFNDNLQSKSYLDDCQDATATLKDYATSKENAERLWKVSEEFIGESF</sequence>